<comment type="subcellular location">
    <subcellularLocation>
        <location evidence="5">Nucleus</location>
    </subcellularLocation>
</comment>
<feature type="region of interest" description="Disordered" evidence="6">
    <location>
        <begin position="68"/>
        <end position="141"/>
    </location>
</feature>
<dbReference type="GO" id="GO:0000786">
    <property type="term" value="C:nucleosome"/>
    <property type="evidence" value="ECO:0007669"/>
    <property type="project" value="UniProtKB-KW"/>
</dbReference>
<keyword evidence="8" id="KW-1185">Reference proteome</keyword>
<comment type="subunit">
    <text evidence="5">The nucleosome is a histone octamer containing two molecules each of H2A, H2B, H3 and H4 assembled in one H3-H4 heterotetramer and two H2A-H2B heterodimers. The octamer wraps approximately 147 bp of DNA.</text>
</comment>
<evidence type="ECO:0000313" key="7">
    <source>
        <dbReference type="EMBL" id="TVU08767.1"/>
    </source>
</evidence>
<dbReference type="Gramene" id="TVU08767">
    <property type="protein sequence ID" value="TVU08767"/>
    <property type="gene ID" value="EJB05_42179"/>
</dbReference>
<dbReference type="SUPFAM" id="SSF47113">
    <property type="entry name" value="Histone-fold"/>
    <property type="match status" value="1"/>
</dbReference>
<dbReference type="PRINTS" id="PR00621">
    <property type="entry name" value="HISTONEH2B"/>
</dbReference>
<dbReference type="GO" id="GO:0005634">
    <property type="term" value="C:nucleus"/>
    <property type="evidence" value="ECO:0007669"/>
    <property type="project" value="UniProtKB-SubCell"/>
</dbReference>
<keyword evidence="4 5" id="KW-0544">Nucleosome core</keyword>
<dbReference type="PROSITE" id="PS00357">
    <property type="entry name" value="HISTONE_H2B"/>
    <property type="match status" value="1"/>
</dbReference>
<dbReference type="InterPro" id="IPR000558">
    <property type="entry name" value="Histone_H2B"/>
</dbReference>
<feature type="compositionally biased region" description="Low complexity" evidence="6">
    <location>
        <begin position="122"/>
        <end position="132"/>
    </location>
</feature>
<feature type="non-terminal residue" evidence="7">
    <location>
        <position position="1"/>
    </location>
</feature>
<keyword evidence="5" id="KW-0158">Chromosome</keyword>
<evidence type="ECO:0000256" key="4">
    <source>
        <dbReference type="ARBA" id="ARBA00023269"/>
    </source>
</evidence>
<evidence type="ECO:0000313" key="8">
    <source>
        <dbReference type="Proteomes" id="UP000324897"/>
    </source>
</evidence>
<dbReference type="Gene3D" id="1.10.20.10">
    <property type="entry name" value="Histone, subunit A"/>
    <property type="match status" value="1"/>
</dbReference>
<keyword evidence="5" id="KW-0539">Nucleus</keyword>
<dbReference type="InterPro" id="IPR009072">
    <property type="entry name" value="Histone-fold"/>
</dbReference>
<feature type="region of interest" description="Disordered" evidence="6">
    <location>
        <begin position="154"/>
        <end position="173"/>
    </location>
</feature>
<comment type="caution">
    <text evidence="7">The sequence shown here is derived from an EMBL/GenBank/DDBJ whole genome shotgun (WGS) entry which is preliminary data.</text>
</comment>
<name>A0A5J9TC39_9POAL</name>
<protein>
    <recommendedName>
        <fullName evidence="5">Histone H2B</fullName>
    </recommendedName>
</protein>
<gene>
    <name evidence="7" type="ORF">EJB05_42179</name>
</gene>
<reference evidence="7 8" key="1">
    <citation type="journal article" date="2019" name="Sci. Rep.">
        <title>A high-quality genome of Eragrostis curvula grass provides insights into Poaceae evolution and supports new strategies to enhance forage quality.</title>
        <authorList>
            <person name="Carballo J."/>
            <person name="Santos B.A.C.M."/>
            <person name="Zappacosta D."/>
            <person name="Garbus I."/>
            <person name="Selva J.P."/>
            <person name="Gallo C.A."/>
            <person name="Diaz A."/>
            <person name="Albertini E."/>
            <person name="Caccamo M."/>
            <person name="Echenique V."/>
        </authorList>
    </citation>
    <scope>NUCLEOTIDE SEQUENCE [LARGE SCALE GENOMIC DNA]</scope>
    <source>
        <strain evidence="8">cv. Victoria</strain>
        <tissue evidence="7">Leaf</tissue>
    </source>
</reference>
<dbReference type="AlphaFoldDB" id="A0A5J9TC39"/>
<dbReference type="GO" id="GO:0030527">
    <property type="term" value="F:structural constituent of chromatin"/>
    <property type="evidence" value="ECO:0007669"/>
    <property type="project" value="InterPro"/>
</dbReference>
<dbReference type="SMART" id="SM00427">
    <property type="entry name" value="H2B"/>
    <property type="match status" value="1"/>
</dbReference>
<evidence type="ECO:0000256" key="3">
    <source>
        <dbReference type="ARBA" id="ARBA00023125"/>
    </source>
</evidence>
<keyword evidence="2" id="KW-0007">Acetylation</keyword>
<proteinExistence type="inferred from homology"/>
<dbReference type="PANTHER" id="PTHR23428">
    <property type="entry name" value="HISTONE H2B"/>
    <property type="match status" value="1"/>
</dbReference>
<accession>A0A5J9TC39</accession>
<dbReference type="InterPro" id="IPR055333">
    <property type="entry name" value="HISTONE_H2B_site"/>
</dbReference>
<sequence length="232" mass="24614">MKIRRCVRDLGLPCYGENNLCTFIVRLECVASSRSLRPSVLRVYCGSLPAGSDQDRGCPVVQYCGRCRARSSTSGPPPPSLDRVSRRAAPRRGREAEVSALASATRPVSSRAAVFREPSPAPSNASSTAAAPELPPDGPRASSLIQRWREIEAVGPATPRDASASGGSSPRGRVGYLVKKLSGASSPPEDELAAEAAITSREIETSVRLVLPGELAKHAVSEGTKAERRRRA</sequence>
<evidence type="ECO:0000256" key="2">
    <source>
        <dbReference type="ARBA" id="ARBA00022990"/>
    </source>
</evidence>
<evidence type="ECO:0000256" key="6">
    <source>
        <dbReference type="SAM" id="MobiDB-lite"/>
    </source>
</evidence>
<keyword evidence="3 5" id="KW-0238">DNA-binding</keyword>
<dbReference type="Proteomes" id="UP000324897">
    <property type="component" value="Chromosome 3"/>
</dbReference>
<evidence type="ECO:0000256" key="1">
    <source>
        <dbReference type="ARBA" id="ARBA00006846"/>
    </source>
</evidence>
<dbReference type="GO" id="GO:0046982">
    <property type="term" value="F:protein heterodimerization activity"/>
    <property type="evidence" value="ECO:0007669"/>
    <property type="project" value="InterPro"/>
</dbReference>
<dbReference type="OrthoDB" id="6078042at2759"/>
<dbReference type="GO" id="GO:0003677">
    <property type="term" value="F:DNA binding"/>
    <property type="evidence" value="ECO:0007669"/>
    <property type="project" value="UniProtKB-KW"/>
</dbReference>
<dbReference type="EMBL" id="RWGY01000039">
    <property type="protein sequence ID" value="TVU08767.1"/>
    <property type="molecule type" value="Genomic_DNA"/>
</dbReference>
<comment type="similarity">
    <text evidence="1 5">Belongs to the histone H2B family.</text>
</comment>
<organism evidence="7 8">
    <name type="scientific">Eragrostis curvula</name>
    <name type="common">weeping love grass</name>
    <dbReference type="NCBI Taxonomy" id="38414"/>
    <lineage>
        <taxon>Eukaryota</taxon>
        <taxon>Viridiplantae</taxon>
        <taxon>Streptophyta</taxon>
        <taxon>Embryophyta</taxon>
        <taxon>Tracheophyta</taxon>
        <taxon>Spermatophyta</taxon>
        <taxon>Magnoliopsida</taxon>
        <taxon>Liliopsida</taxon>
        <taxon>Poales</taxon>
        <taxon>Poaceae</taxon>
        <taxon>PACMAD clade</taxon>
        <taxon>Chloridoideae</taxon>
        <taxon>Eragrostideae</taxon>
        <taxon>Eragrostidinae</taxon>
        <taxon>Eragrostis</taxon>
    </lineage>
</organism>
<evidence type="ECO:0000256" key="5">
    <source>
        <dbReference type="RuleBase" id="RU000451"/>
    </source>
</evidence>